<name>A0A5B7EI93_PORTR</name>
<keyword evidence="3" id="KW-0677">Repeat</keyword>
<evidence type="ECO:0000256" key="2">
    <source>
        <dbReference type="ARBA" id="ARBA00022723"/>
    </source>
</evidence>
<evidence type="ECO:0000256" key="6">
    <source>
        <dbReference type="ARBA" id="ARBA00023015"/>
    </source>
</evidence>
<keyword evidence="8" id="KW-0539">Nucleus</keyword>
<gene>
    <name evidence="11" type="primary">Kr_0</name>
    <name evidence="11" type="ORF">E2C01_025562</name>
</gene>
<comment type="caution">
    <text evidence="11">The sequence shown here is derived from an EMBL/GenBank/DDBJ whole genome shotgun (WGS) entry which is preliminary data.</text>
</comment>
<dbReference type="Proteomes" id="UP000324222">
    <property type="component" value="Unassembled WGS sequence"/>
</dbReference>
<evidence type="ECO:0000256" key="5">
    <source>
        <dbReference type="ARBA" id="ARBA00022833"/>
    </source>
</evidence>
<dbReference type="AlphaFoldDB" id="A0A5B7EI93"/>
<keyword evidence="5" id="KW-0862">Zinc</keyword>
<evidence type="ECO:0000256" key="8">
    <source>
        <dbReference type="ARBA" id="ARBA00023242"/>
    </source>
</evidence>
<dbReference type="GO" id="GO:0000981">
    <property type="term" value="F:DNA-binding transcription factor activity, RNA polymerase II-specific"/>
    <property type="evidence" value="ECO:0007669"/>
    <property type="project" value="TreeGrafter"/>
</dbReference>
<evidence type="ECO:0000256" key="7">
    <source>
        <dbReference type="ARBA" id="ARBA00023163"/>
    </source>
</evidence>
<evidence type="ECO:0000313" key="11">
    <source>
        <dbReference type="EMBL" id="MPC32254.1"/>
    </source>
</evidence>
<protein>
    <submittedName>
        <fullName evidence="11">Protein krueppel</fullName>
    </submittedName>
</protein>
<accession>A0A5B7EI93</accession>
<evidence type="ECO:0000256" key="1">
    <source>
        <dbReference type="ARBA" id="ARBA00004123"/>
    </source>
</evidence>
<evidence type="ECO:0000313" key="12">
    <source>
        <dbReference type="Proteomes" id="UP000324222"/>
    </source>
</evidence>
<dbReference type="PROSITE" id="PS00028">
    <property type="entry name" value="ZINC_FINGER_C2H2_1"/>
    <property type="match status" value="2"/>
</dbReference>
<dbReference type="Gene3D" id="3.30.160.60">
    <property type="entry name" value="Classic Zinc Finger"/>
    <property type="match status" value="2"/>
</dbReference>
<keyword evidence="2" id="KW-0479">Metal-binding</keyword>
<dbReference type="SUPFAM" id="SSF57667">
    <property type="entry name" value="beta-beta-alpha zinc fingers"/>
    <property type="match status" value="1"/>
</dbReference>
<evidence type="ECO:0000256" key="3">
    <source>
        <dbReference type="ARBA" id="ARBA00022737"/>
    </source>
</evidence>
<sequence>MGGGGRAGLGYPCPVCQRLFGKRHHLKDHMYTHTGERPFPCPVCGLGFSQKSNMRRHARSTHPEVKLLLERFPQSACI</sequence>
<dbReference type="Pfam" id="PF00096">
    <property type="entry name" value="zf-C2H2"/>
    <property type="match status" value="2"/>
</dbReference>
<dbReference type="PANTHER" id="PTHR24394:SF44">
    <property type="entry name" value="ZINC FINGER PROTEIN 271-LIKE"/>
    <property type="match status" value="1"/>
</dbReference>
<evidence type="ECO:0000256" key="9">
    <source>
        <dbReference type="PROSITE-ProRule" id="PRU00042"/>
    </source>
</evidence>
<dbReference type="PROSITE" id="PS50157">
    <property type="entry name" value="ZINC_FINGER_C2H2_2"/>
    <property type="match status" value="2"/>
</dbReference>
<comment type="subcellular location">
    <subcellularLocation>
        <location evidence="1">Nucleus</location>
    </subcellularLocation>
</comment>
<reference evidence="11 12" key="1">
    <citation type="submission" date="2019-05" db="EMBL/GenBank/DDBJ databases">
        <title>Another draft genome of Portunus trituberculatus and its Hox gene families provides insights of decapod evolution.</title>
        <authorList>
            <person name="Jeong J.-H."/>
            <person name="Song I."/>
            <person name="Kim S."/>
            <person name="Choi T."/>
            <person name="Kim D."/>
            <person name="Ryu S."/>
            <person name="Kim W."/>
        </authorList>
    </citation>
    <scope>NUCLEOTIDE SEQUENCE [LARGE SCALE GENOMIC DNA]</scope>
    <source>
        <tissue evidence="11">Muscle</tissue>
    </source>
</reference>
<dbReference type="GO" id="GO:0008270">
    <property type="term" value="F:zinc ion binding"/>
    <property type="evidence" value="ECO:0007669"/>
    <property type="project" value="UniProtKB-KW"/>
</dbReference>
<dbReference type="EMBL" id="VSRR010002594">
    <property type="protein sequence ID" value="MPC32254.1"/>
    <property type="molecule type" value="Genomic_DNA"/>
</dbReference>
<dbReference type="InterPro" id="IPR013087">
    <property type="entry name" value="Znf_C2H2_type"/>
</dbReference>
<proteinExistence type="predicted"/>
<dbReference type="PANTHER" id="PTHR24394">
    <property type="entry name" value="ZINC FINGER PROTEIN"/>
    <property type="match status" value="1"/>
</dbReference>
<feature type="domain" description="C2H2-type" evidence="10">
    <location>
        <begin position="39"/>
        <end position="67"/>
    </location>
</feature>
<keyword evidence="6" id="KW-0805">Transcription regulation</keyword>
<keyword evidence="12" id="KW-1185">Reference proteome</keyword>
<keyword evidence="4 9" id="KW-0863">Zinc-finger</keyword>
<evidence type="ECO:0000256" key="4">
    <source>
        <dbReference type="ARBA" id="ARBA00022771"/>
    </source>
</evidence>
<evidence type="ECO:0000259" key="10">
    <source>
        <dbReference type="PROSITE" id="PS50157"/>
    </source>
</evidence>
<organism evidence="11 12">
    <name type="scientific">Portunus trituberculatus</name>
    <name type="common">Swimming crab</name>
    <name type="synonym">Neptunus trituberculatus</name>
    <dbReference type="NCBI Taxonomy" id="210409"/>
    <lineage>
        <taxon>Eukaryota</taxon>
        <taxon>Metazoa</taxon>
        <taxon>Ecdysozoa</taxon>
        <taxon>Arthropoda</taxon>
        <taxon>Crustacea</taxon>
        <taxon>Multicrustacea</taxon>
        <taxon>Malacostraca</taxon>
        <taxon>Eumalacostraca</taxon>
        <taxon>Eucarida</taxon>
        <taxon>Decapoda</taxon>
        <taxon>Pleocyemata</taxon>
        <taxon>Brachyura</taxon>
        <taxon>Eubrachyura</taxon>
        <taxon>Portunoidea</taxon>
        <taxon>Portunidae</taxon>
        <taxon>Portuninae</taxon>
        <taxon>Portunus</taxon>
    </lineage>
</organism>
<dbReference type="SMART" id="SM00355">
    <property type="entry name" value="ZnF_C2H2"/>
    <property type="match status" value="2"/>
</dbReference>
<feature type="domain" description="C2H2-type" evidence="10">
    <location>
        <begin position="11"/>
        <end position="38"/>
    </location>
</feature>
<keyword evidence="7" id="KW-0804">Transcription</keyword>
<dbReference type="InterPro" id="IPR036236">
    <property type="entry name" value="Znf_C2H2_sf"/>
</dbReference>
<dbReference type="GO" id="GO:0005634">
    <property type="term" value="C:nucleus"/>
    <property type="evidence" value="ECO:0007669"/>
    <property type="project" value="UniProtKB-SubCell"/>
</dbReference>
<dbReference type="FunFam" id="3.30.160.60:FF:001289">
    <property type="entry name" value="Zinc finger protein 574"/>
    <property type="match status" value="1"/>
</dbReference>
<dbReference type="FunFam" id="3.30.160.60:FF:000145">
    <property type="entry name" value="Zinc finger protein 574"/>
    <property type="match status" value="1"/>
</dbReference>